<feature type="compositionally biased region" description="Basic and acidic residues" evidence="1">
    <location>
        <begin position="322"/>
        <end position="336"/>
    </location>
</feature>
<dbReference type="Proteomes" id="UP000319210">
    <property type="component" value="Unassembled WGS sequence"/>
</dbReference>
<protein>
    <recommendedName>
        <fullName evidence="4">AG2 protein</fullName>
    </recommendedName>
</protein>
<name>A0A4Y3RBC3_STRCI</name>
<sequence length="725" mass="78229">MDLDVLLHAKFKKLGEAVTDWRQMRDKLKTLADDAKTQLTDRAARADWSGENSKVTRPFIDKTAGEIADMRWQAETIYNILKDTCAELTGYRDQLQFTIAEADWQHLRVRDTGHGSFRVEPKDGADVSQPTIDGFAEDIRQLLSDATESDHSAKETLVALADLSKYGFTDARYKDRDEAAEALKAGEKAARYAEDPEKAGALDSVLKKYRGDALFAERFATRLGPDGTLEFWVAANDPEHGAGADKSLQKHLSETLALASHSDSPAMNRWENSLVKAGTRTVGDEPGGPTGFQVMSNLMRHGDYDDRFLTTYGTALVAEDKRRSGNGERTAWDDAARFPGLNPGGPDSGADPMTGYMKALANNPAAATDFLNGDDRHPAAPGTKGTQDSNFNYLFNDRTWPHEPGPSGELHTGKNYLAQAIAAGATGVPAGEPAPKDLPPHNEGQAHLFENVVETIGKDNTKLTDNGYMSDSFGKMTGHYLPDAYQVISHDKYGDTWKLYPVSGAQAAPDHLDLKRYLVALGQNPEGYAAVELGQKQYATNLMEYHLDPDLARSDRLSQTDDSPREALHRIATQSGEISGMLAQGRQEAVLGEAGEKDDSFTHALAQSKNLVSGAVGTGIGVGASLITSPAGGAAASGAATTASSMVLEEIFQANEDANKEKAGYISGGKWTDSLDDHAGILQKAAILASERHGGRYRDDVADWVADGVSDGYGRAGNDFDKPED</sequence>
<gene>
    <name evidence="2" type="ORF">SCA03_67090</name>
</gene>
<keyword evidence="3" id="KW-1185">Reference proteome</keyword>
<comment type="caution">
    <text evidence="2">The sequence shown here is derived from an EMBL/GenBank/DDBJ whole genome shotgun (WGS) entry which is preliminary data.</text>
</comment>
<evidence type="ECO:0008006" key="4">
    <source>
        <dbReference type="Google" id="ProtNLM"/>
    </source>
</evidence>
<reference evidence="2 3" key="1">
    <citation type="submission" date="2019-06" db="EMBL/GenBank/DDBJ databases">
        <title>Whole genome shotgun sequence of Streptomyces cacaoi subsp. cacaoi NBRC 12748.</title>
        <authorList>
            <person name="Hosoyama A."/>
            <person name="Uohara A."/>
            <person name="Ohji S."/>
            <person name="Ichikawa N."/>
        </authorList>
    </citation>
    <scope>NUCLEOTIDE SEQUENCE [LARGE SCALE GENOMIC DNA]</scope>
    <source>
        <strain evidence="2 3">NBRC 12748</strain>
    </source>
</reference>
<dbReference type="AlphaFoldDB" id="A0A4Y3RBC3"/>
<evidence type="ECO:0000256" key="1">
    <source>
        <dbReference type="SAM" id="MobiDB-lite"/>
    </source>
</evidence>
<dbReference type="OrthoDB" id="3846417at2"/>
<organism evidence="2 3">
    <name type="scientific">Streptomyces cacaoi</name>
    <dbReference type="NCBI Taxonomy" id="1898"/>
    <lineage>
        <taxon>Bacteria</taxon>
        <taxon>Bacillati</taxon>
        <taxon>Actinomycetota</taxon>
        <taxon>Actinomycetes</taxon>
        <taxon>Kitasatosporales</taxon>
        <taxon>Streptomycetaceae</taxon>
        <taxon>Streptomyces</taxon>
    </lineage>
</organism>
<evidence type="ECO:0000313" key="2">
    <source>
        <dbReference type="EMBL" id="GEB54158.1"/>
    </source>
</evidence>
<dbReference type="EMBL" id="BJMM01000086">
    <property type="protein sequence ID" value="GEB54158.1"/>
    <property type="molecule type" value="Genomic_DNA"/>
</dbReference>
<dbReference type="RefSeq" id="WP_086817515.1">
    <property type="nucleotide sequence ID" value="NZ_BJMM01000086.1"/>
</dbReference>
<feature type="region of interest" description="Disordered" evidence="1">
    <location>
        <begin position="322"/>
        <end position="349"/>
    </location>
</feature>
<evidence type="ECO:0000313" key="3">
    <source>
        <dbReference type="Proteomes" id="UP000319210"/>
    </source>
</evidence>
<accession>A0A4Y3RBC3</accession>
<feature type="region of interest" description="Disordered" evidence="1">
    <location>
        <begin position="368"/>
        <end position="389"/>
    </location>
</feature>
<proteinExistence type="predicted"/>